<organism evidence="2 3">
    <name type="scientific">Hymenobacter fodinae</name>
    <dbReference type="NCBI Taxonomy" id="2510796"/>
    <lineage>
        <taxon>Bacteria</taxon>
        <taxon>Pseudomonadati</taxon>
        <taxon>Bacteroidota</taxon>
        <taxon>Cytophagia</taxon>
        <taxon>Cytophagales</taxon>
        <taxon>Hymenobacteraceae</taxon>
        <taxon>Hymenobacter</taxon>
    </lineage>
</organism>
<dbReference type="AlphaFoldDB" id="A0A4Z0P1A1"/>
<feature type="compositionally biased region" description="Polar residues" evidence="1">
    <location>
        <begin position="142"/>
        <end position="154"/>
    </location>
</feature>
<dbReference type="OrthoDB" id="882485at2"/>
<reference evidence="2 3" key="1">
    <citation type="submission" date="2019-04" db="EMBL/GenBank/DDBJ databases">
        <authorList>
            <person name="Feng G."/>
            <person name="Zhang J."/>
            <person name="Zhu H."/>
        </authorList>
    </citation>
    <scope>NUCLEOTIDE SEQUENCE [LARGE SCALE GENOMIC DNA]</scope>
    <source>
        <strain evidence="2 3">92R-1</strain>
    </source>
</reference>
<sequence>MPIILTNEAGKTHLTIQYDAANHWVYTNWIGYQTFENVVAGAMAYLAPIRENKCPYLLNDNRLLLGLWHHSLEWAATVWRPQAMEAGLTHFAHVVDPDSMATVTADQFQKGINRDFHMRVFSDIEEAKAWLREAQQADAEQKGSSQFQEKQLKK</sequence>
<dbReference type="Proteomes" id="UP000298337">
    <property type="component" value="Unassembled WGS sequence"/>
</dbReference>
<dbReference type="EMBL" id="SRLA01000005">
    <property type="protein sequence ID" value="TGE04936.1"/>
    <property type="molecule type" value="Genomic_DNA"/>
</dbReference>
<gene>
    <name evidence="2" type="ORF">EU556_22460</name>
</gene>
<proteinExistence type="predicted"/>
<protein>
    <submittedName>
        <fullName evidence="2">STAS/SEC14 domain-containing protein</fullName>
    </submittedName>
</protein>
<name>A0A4Z0P1A1_9BACT</name>
<keyword evidence="3" id="KW-1185">Reference proteome</keyword>
<comment type="caution">
    <text evidence="2">The sequence shown here is derived from an EMBL/GenBank/DDBJ whole genome shotgun (WGS) entry which is preliminary data.</text>
</comment>
<feature type="region of interest" description="Disordered" evidence="1">
    <location>
        <begin position="135"/>
        <end position="154"/>
    </location>
</feature>
<accession>A0A4Z0P1A1</accession>
<evidence type="ECO:0000313" key="2">
    <source>
        <dbReference type="EMBL" id="TGE04936.1"/>
    </source>
</evidence>
<dbReference type="RefSeq" id="WP_135436442.1">
    <property type="nucleotide sequence ID" value="NZ_SRLA01000005.1"/>
</dbReference>
<evidence type="ECO:0000256" key="1">
    <source>
        <dbReference type="SAM" id="MobiDB-lite"/>
    </source>
</evidence>
<evidence type="ECO:0000313" key="3">
    <source>
        <dbReference type="Proteomes" id="UP000298337"/>
    </source>
</evidence>